<dbReference type="AlphaFoldDB" id="A0A645FRW2"/>
<sequence length="81" mass="9326">MLLYREYERESGEGLLPSRKGFQPQQLPVLRLGVYLQPPLERIILVLQLHEGFPSPGEFRIDLPEIAVYALVGLHEEPFLL</sequence>
<protein>
    <submittedName>
        <fullName evidence="1">Uncharacterized protein</fullName>
    </submittedName>
</protein>
<evidence type="ECO:0000313" key="1">
    <source>
        <dbReference type="EMBL" id="MPN16456.1"/>
    </source>
</evidence>
<proteinExistence type="predicted"/>
<accession>A0A645FRW2</accession>
<reference evidence="1" key="1">
    <citation type="submission" date="2019-08" db="EMBL/GenBank/DDBJ databases">
        <authorList>
            <person name="Kucharzyk K."/>
            <person name="Murdoch R.W."/>
            <person name="Higgins S."/>
            <person name="Loffler F."/>
        </authorList>
    </citation>
    <scope>NUCLEOTIDE SEQUENCE</scope>
</reference>
<comment type="caution">
    <text evidence="1">The sequence shown here is derived from an EMBL/GenBank/DDBJ whole genome shotgun (WGS) entry which is preliminary data.</text>
</comment>
<organism evidence="1">
    <name type="scientific">bioreactor metagenome</name>
    <dbReference type="NCBI Taxonomy" id="1076179"/>
    <lineage>
        <taxon>unclassified sequences</taxon>
        <taxon>metagenomes</taxon>
        <taxon>ecological metagenomes</taxon>
    </lineage>
</organism>
<dbReference type="EMBL" id="VSSQ01063415">
    <property type="protein sequence ID" value="MPN16456.1"/>
    <property type="molecule type" value="Genomic_DNA"/>
</dbReference>
<name>A0A645FRW2_9ZZZZ</name>
<gene>
    <name evidence="1" type="ORF">SDC9_163800</name>
</gene>